<reference evidence="8" key="1">
    <citation type="journal article" date="2019" name="Int. J. Syst. Evol. Microbiol.">
        <title>The Global Catalogue of Microorganisms (GCM) 10K type strain sequencing project: providing services to taxonomists for standard genome sequencing and annotation.</title>
        <authorList>
            <consortium name="The Broad Institute Genomics Platform"/>
            <consortium name="The Broad Institute Genome Sequencing Center for Infectious Disease"/>
            <person name="Wu L."/>
            <person name="Ma J."/>
        </authorList>
    </citation>
    <scope>NUCLEOTIDE SEQUENCE [LARGE SCALE GENOMIC DNA]</scope>
    <source>
        <strain evidence="8">JCM 17805</strain>
    </source>
</reference>
<dbReference type="PANTHER" id="PTHR37422">
    <property type="entry name" value="TEICHURONIC ACID BIOSYNTHESIS PROTEIN TUAE"/>
    <property type="match status" value="1"/>
</dbReference>
<gene>
    <name evidence="7" type="ORF">GCM10023116_03040</name>
</gene>
<keyword evidence="2 5" id="KW-0812">Transmembrane</keyword>
<organism evidence="7 8">
    <name type="scientific">Kistimonas scapharcae</name>
    <dbReference type="NCBI Taxonomy" id="1036133"/>
    <lineage>
        <taxon>Bacteria</taxon>
        <taxon>Pseudomonadati</taxon>
        <taxon>Pseudomonadota</taxon>
        <taxon>Gammaproteobacteria</taxon>
        <taxon>Oceanospirillales</taxon>
        <taxon>Endozoicomonadaceae</taxon>
        <taxon>Kistimonas</taxon>
    </lineage>
</organism>
<accession>A0ABP8UWQ6</accession>
<feature type="transmembrane region" description="Helical" evidence="5">
    <location>
        <begin position="138"/>
        <end position="158"/>
    </location>
</feature>
<evidence type="ECO:0000313" key="7">
    <source>
        <dbReference type="EMBL" id="GAA4648042.1"/>
    </source>
</evidence>
<evidence type="ECO:0000256" key="5">
    <source>
        <dbReference type="SAM" id="Phobius"/>
    </source>
</evidence>
<keyword evidence="4 5" id="KW-0472">Membrane</keyword>
<dbReference type="InterPro" id="IPR007016">
    <property type="entry name" value="O-antigen_ligase-rel_domated"/>
</dbReference>
<dbReference type="Pfam" id="PF04932">
    <property type="entry name" value="Wzy_C"/>
    <property type="match status" value="1"/>
</dbReference>
<evidence type="ECO:0000313" key="8">
    <source>
        <dbReference type="Proteomes" id="UP001500604"/>
    </source>
</evidence>
<evidence type="ECO:0000256" key="1">
    <source>
        <dbReference type="ARBA" id="ARBA00004141"/>
    </source>
</evidence>
<keyword evidence="8" id="KW-1185">Reference proteome</keyword>
<evidence type="ECO:0000256" key="4">
    <source>
        <dbReference type="ARBA" id="ARBA00023136"/>
    </source>
</evidence>
<feature type="transmembrane region" description="Helical" evidence="5">
    <location>
        <begin position="51"/>
        <end position="71"/>
    </location>
</feature>
<feature type="transmembrane region" description="Helical" evidence="5">
    <location>
        <begin position="185"/>
        <end position="208"/>
    </location>
</feature>
<feature type="transmembrane region" description="Helical" evidence="5">
    <location>
        <begin position="345"/>
        <end position="366"/>
    </location>
</feature>
<comment type="caution">
    <text evidence="7">The sequence shown here is derived from an EMBL/GenBank/DDBJ whole genome shotgun (WGS) entry which is preliminary data.</text>
</comment>
<feature type="transmembrane region" description="Helical" evidence="5">
    <location>
        <begin position="378"/>
        <end position="398"/>
    </location>
</feature>
<dbReference type="EMBL" id="BAABFL010000016">
    <property type="protein sequence ID" value="GAA4648042.1"/>
    <property type="molecule type" value="Genomic_DNA"/>
</dbReference>
<evidence type="ECO:0000259" key="6">
    <source>
        <dbReference type="Pfam" id="PF04932"/>
    </source>
</evidence>
<feature type="transmembrane region" description="Helical" evidence="5">
    <location>
        <begin position="220"/>
        <end position="236"/>
    </location>
</feature>
<keyword evidence="3 5" id="KW-1133">Transmembrane helix</keyword>
<sequence>MQGSGNFERSEGRFERIDVLDLFIKRNVLPLGLFFQLTGMLWLGSIEYYAMLTYIFCFFPGLISLCLHLYCFGMRSCFRGLTVGEKLLSVLFLWVVINSLFMNDAVNQEAVLVRVVTACLYLYVVRTVVLYGQNNHELFLLSAYVATLFALITLVYHYGILEQPIGVRIVGVEGYRVGSLGIEEFGYLVSPILAALYYGVFASMLWVGLINGLYKSKRKTFIVMVCISVIFTFILFSGSRGPLLAFAGMVAMSFLLINSHGKSKLMLVLLAFGYVLLFSFNQKIATLINNTFIDGFSGRFTIWETTIAYISQHPLVGHGSFAEYPGPIIEGRIMKHPHSMILGLLFYWGIPAAILYIATVVWGVFISYVHRDQPHMQMAGCILVFGFVGMLTDTFNLLSRPGLEWLLFFFPVALCVSKKEVRPVSSN</sequence>
<name>A0ABP8UWQ6_9GAMM</name>
<comment type="subcellular location">
    <subcellularLocation>
        <location evidence="1">Membrane</location>
        <topology evidence="1">Multi-pass membrane protein</topology>
    </subcellularLocation>
</comment>
<proteinExistence type="predicted"/>
<evidence type="ECO:0000256" key="3">
    <source>
        <dbReference type="ARBA" id="ARBA00022989"/>
    </source>
</evidence>
<dbReference type="RefSeq" id="WP_345193161.1">
    <property type="nucleotide sequence ID" value="NZ_BAABFL010000016.1"/>
</dbReference>
<protein>
    <recommendedName>
        <fullName evidence="6">O-antigen ligase-related domain-containing protein</fullName>
    </recommendedName>
</protein>
<dbReference type="PANTHER" id="PTHR37422:SF13">
    <property type="entry name" value="LIPOPOLYSACCHARIDE BIOSYNTHESIS PROTEIN PA4999-RELATED"/>
    <property type="match status" value="1"/>
</dbReference>
<feature type="transmembrane region" description="Helical" evidence="5">
    <location>
        <begin position="265"/>
        <end position="282"/>
    </location>
</feature>
<feature type="transmembrane region" description="Helical" evidence="5">
    <location>
        <begin position="113"/>
        <end position="131"/>
    </location>
</feature>
<feature type="transmembrane region" description="Helical" evidence="5">
    <location>
        <begin position="83"/>
        <end position="101"/>
    </location>
</feature>
<feature type="transmembrane region" description="Helical" evidence="5">
    <location>
        <begin position="28"/>
        <end position="45"/>
    </location>
</feature>
<dbReference type="Proteomes" id="UP001500604">
    <property type="component" value="Unassembled WGS sequence"/>
</dbReference>
<evidence type="ECO:0000256" key="2">
    <source>
        <dbReference type="ARBA" id="ARBA00022692"/>
    </source>
</evidence>
<dbReference type="InterPro" id="IPR051533">
    <property type="entry name" value="WaaL-like"/>
</dbReference>
<feature type="domain" description="O-antigen ligase-related" evidence="6">
    <location>
        <begin position="229"/>
        <end position="357"/>
    </location>
</feature>